<evidence type="ECO:0008006" key="5">
    <source>
        <dbReference type="Google" id="ProtNLM"/>
    </source>
</evidence>
<evidence type="ECO:0000313" key="4">
    <source>
        <dbReference type="Proteomes" id="UP001152797"/>
    </source>
</evidence>
<gene>
    <name evidence="2" type="ORF">C1SCF055_LOCUS37276</name>
</gene>
<comment type="caution">
    <text evidence="2">The sequence shown here is derived from an EMBL/GenBank/DDBJ whole genome shotgun (WGS) entry which is preliminary data.</text>
</comment>
<dbReference type="InterPro" id="IPR029063">
    <property type="entry name" value="SAM-dependent_MTases_sf"/>
</dbReference>
<evidence type="ECO:0000313" key="2">
    <source>
        <dbReference type="EMBL" id="CAI4012184.1"/>
    </source>
</evidence>
<organism evidence="2">
    <name type="scientific">Cladocopium goreaui</name>
    <dbReference type="NCBI Taxonomy" id="2562237"/>
    <lineage>
        <taxon>Eukaryota</taxon>
        <taxon>Sar</taxon>
        <taxon>Alveolata</taxon>
        <taxon>Dinophyceae</taxon>
        <taxon>Suessiales</taxon>
        <taxon>Symbiodiniaceae</taxon>
        <taxon>Cladocopium</taxon>
    </lineage>
</organism>
<dbReference type="AlphaFoldDB" id="A0A9P1DNH8"/>
<dbReference type="SUPFAM" id="SSF53335">
    <property type="entry name" value="S-adenosyl-L-methionine-dependent methyltransferases"/>
    <property type="match status" value="1"/>
</dbReference>
<keyword evidence="4" id="KW-1185">Reference proteome</keyword>
<reference evidence="3" key="2">
    <citation type="submission" date="2024-04" db="EMBL/GenBank/DDBJ databases">
        <authorList>
            <person name="Chen Y."/>
            <person name="Shah S."/>
            <person name="Dougan E. K."/>
            <person name="Thang M."/>
            <person name="Chan C."/>
        </authorList>
    </citation>
    <scope>NUCLEOTIDE SEQUENCE [LARGE SCALE GENOMIC DNA]</scope>
</reference>
<protein>
    <recommendedName>
        <fullName evidence="5">Methyltransferase FkbM domain-containing protein</fullName>
    </recommendedName>
</protein>
<accession>A0A9P1DNH8</accession>
<sequence length="349" mass="39943">MKQCAMCYKHRRIGRWWWPPKQLVQAGAAHADSGLAGAIALEKAMKGRGTYRYSLWCCRPCWDAWLVQYKQWFHDDNWNIGAPEESPTSSSSRGRKRKSPQPDLTPGQLYHYDFVEIGTSNYHTFTQAAGSHPSHKPCAYRFLPKEGLTKLRGLAVDMKQRYLDQLPDLPNVRKVRAAVSDRESVLQMHHVKLADIEHWERVFATQGNYRGFKYIRLARGCSALGKHKVLASALSRIGLQHLIRVRSMRTKTVETLFQESQVGTVNVLALDCEGHDCAILKGLMDACKKRREWYPKWILFETNGMNDETFGKGTERSTVEALVEEGYELLYGGGYSDTGKRDTVLQRTW</sequence>
<feature type="compositionally biased region" description="Low complexity" evidence="1">
    <location>
        <begin position="83"/>
        <end position="92"/>
    </location>
</feature>
<evidence type="ECO:0000256" key="1">
    <source>
        <dbReference type="SAM" id="MobiDB-lite"/>
    </source>
</evidence>
<proteinExistence type="predicted"/>
<dbReference type="EMBL" id="CAMXCT030005379">
    <property type="protein sequence ID" value="CAL4799496.1"/>
    <property type="molecule type" value="Genomic_DNA"/>
</dbReference>
<dbReference type="OrthoDB" id="418448at2759"/>
<feature type="region of interest" description="Disordered" evidence="1">
    <location>
        <begin position="83"/>
        <end position="108"/>
    </location>
</feature>
<dbReference type="Proteomes" id="UP001152797">
    <property type="component" value="Unassembled WGS sequence"/>
</dbReference>
<evidence type="ECO:0000313" key="3">
    <source>
        <dbReference type="EMBL" id="CAL1165559.1"/>
    </source>
</evidence>
<name>A0A9P1DNH8_9DINO</name>
<dbReference type="EMBL" id="CAMXCT010005379">
    <property type="protein sequence ID" value="CAI4012184.1"/>
    <property type="molecule type" value="Genomic_DNA"/>
</dbReference>
<reference evidence="2" key="1">
    <citation type="submission" date="2022-10" db="EMBL/GenBank/DDBJ databases">
        <authorList>
            <person name="Chen Y."/>
            <person name="Dougan E. K."/>
            <person name="Chan C."/>
            <person name="Rhodes N."/>
            <person name="Thang M."/>
        </authorList>
    </citation>
    <scope>NUCLEOTIDE SEQUENCE</scope>
</reference>
<dbReference type="EMBL" id="CAMXCT020005379">
    <property type="protein sequence ID" value="CAL1165559.1"/>
    <property type="molecule type" value="Genomic_DNA"/>
</dbReference>